<evidence type="ECO:0000256" key="3">
    <source>
        <dbReference type="ARBA" id="ARBA00022722"/>
    </source>
</evidence>
<name>A0A9Q1CEX1_HOLLE</name>
<dbReference type="PANTHER" id="PTHR37984">
    <property type="entry name" value="PROTEIN CBG26694"/>
    <property type="match status" value="1"/>
</dbReference>
<evidence type="ECO:0000256" key="2">
    <source>
        <dbReference type="ARBA" id="ARBA00022695"/>
    </source>
</evidence>
<dbReference type="InterPro" id="IPR041588">
    <property type="entry name" value="Integrase_H2C2"/>
</dbReference>
<evidence type="ECO:0000256" key="6">
    <source>
        <dbReference type="ARBA" id="ARBA00022918"/>
    </source>
</evidence>
<dbReference type="PANTHER" id="PTHR37984:SF15">
    <property type="entry name" value="INTEGRASE CATALYTIC DOMAIN-CONTAINING PROTEIN"/>
    <property type="match status" value="1"/>
</dbReference>
<evidence type="ECO:0008006" key="11">
    <source>
        <dbReference type="Google" id="ProtNLM"/>
    </source>
</evidence>
<dbReference type="CDD" id="cd09274">
    <property type="entry name" value="RNase_HI_RT_Ty3"/>
    <property type="match status" value="1"/>
</dbReference>
<dbReference type="Gene3D" id="3.10.20.370">
    <property type="match status" value="1"/>
</dbReference>
<keyword evidence="2" id="KW-0548">Nucleotidyltransferase</keyword>
<dbReference type="FunFam" id="3.10.20.370:FF:000001">
    <property type="entry name" value="Retrovirus-related Pol polyprotein from transposon 17.6-like protein"/>
    <property type="match status" value="1"/>
</dbReference>
<dbReference type="GO" id="GO:0016787">
    <property type="term" value="F:hydrolase activity"/>
    <property type="evidence" value="ECO:0007669"/>
    <property type="project" value="UniProtKB-KW"/>
</dbReference>
<dbReference type="InterPro" id="IPR043502">
    <property type="entry name" value="DNA/RNA_pol_sf"/>
</dbReference>
<keyword evidence="3" id="KW-0540">Nuclease</keyword>
<dbReference type="Pfam" id="PF17921">
    <property type="entry name" value="Integrase_H2C2"/>
    <property type="match status" value="1"/>
</dbReference>
<evidence type="ECO:0000259" key="8">
    <source>
        <dbReference type="Pfam" id="PF17921"/>
    </source>
</evidence>
<dbReference type="Pfam" id="PF17917">
    <property type="entry name" value="RT_RNaseH"/>
    <property type="match status" value="1"/>
</dbReference>
<feature type="domain" description="Integrase zinc-binding" evidence="8">
    <location>
        <begin position="267"/>
        <end position="322"/>
    </location>
</feature>
<dbReference type="Gene3D" id="1.10.340.70">
    <property type="match status" value="1"/>
</dbReference>
<dbReference type="SUPFAM" id="SSF56672">
    <property type="entry name" value="DNA/RNA polymerases"/>
    <property type="match status" value="1"/>
</dbReference>
<sequence>MAYPDFKLPFILHTDASNKGLAAVLYQRQEGKLRVIAYASRKRSPAERNYHSNKLEFLALKWAVTDRFRGYLQYAVTFEVHTDNNPLTYILSTARLNATGQRWVSEMASFRFNIKYRPGKSNTDADVLSRVPLNATEMEDFMEDCSTEIPDGVLSAAQEYLKGVIKDGLACADALPYNIELCEVLASVTQPTLGTIDDDTLRKAQENDDVVGRVLRFKQTEQRPKLAEIQEEPQEVRLLLRKWEELEINERGLLQRRTTNMRQLILPTKYKKLVLEALHNDMGHVGAARTLDLVRQRFYWPYMAKQVEQYVTKECECLKRRKPPRHHVAPMVPIQTTEPLKLSP</sequence>
<keyword evidence="6" id="KW-0695">RNA-directed DNA polymerase</keyword>
<dbReference type="EMBL" id="JAIZAY010000004">
    <property type="protein sequence ID" value="KAJ8043415.1"/>
    <property type="molecule type" value="Genomic_DNA"/>
</dbReference>
<protein>
    <recommendedName>
        <fullName evidence="11">Polyprotein</fullName>
    </recommendedName>
</protein>
<accession>A0A9Q1CEX1</accession>
<evidence type="ECO:0000256" key="4">
    <source>
        <dbReference type="ARBA" id="ARBA00022759"/>
    </source>
</evidence>
<keyword evidence="10" id="KW-1185">Reference proteome</keyword>
<dbReference type="Proteomes" id="UP001152320">
    <property type="component" value="Chromosome 4"/>
</dbReference>
<dbReference type="OrthoDB" id="4369127at2759"/>
<comment type="caution">
    <text evidence="9">The sequence shown here is derived from an EMBL/GenBank/DDBJ whole genome shotgun (WGS) entry which is preliminary data.</text>
</comment>
<evidence type="ECO:0000313" key="9">
    <source>
        <dbReference type="EMBL" id="KAJ8043415.1"/>
    </source>
</evidence>
<dbReference type="AlphaFoldDB" id="A0A9Q1CEX1"/>
<evidence type="ECO:0000256" key="5">
    <source>
        <dbReference type="ARBA" id="ARBA00022801"/>
    </source>
</evidence>
<keyword evidence="1" id="KW-0808">Transferase</keyword>
<keyword evidence="5" id="KW-0378">Hydrolase</keyword>
<dbReference type="InterPro" id="IPR041373">
    <property type="entry name" value="RT_RNaseH"/>
</dbReference>
<reference evidence="9" key="1">
    <citation type="submission" date="2021-10" db="EMBL/GenBank/DDBJ databases">
        <title>Tropical sea cucumber genome reveals ecological adaptation and Cuvierian tubules defense mechanism.</title>
        <authorList>
            <person name="Chen T."/>
        </authorList>
    </citation>
    <scope>NUCLEOTIDE SEQUENCE</scope>
    <source>
        <strain evidence="9">Nanhai2018</strain>
        <tissue evidence="9">Muscle</tissue>
    </source>
</reference>
<keyword evidence="4" id="KW-0255">Endonuclease</keyword>
<gene>
    <name evidence="9" type="ORF">HOLleu_10490</name>
</gene>
<dbReference type="FunFam" id="1.10.340.70:FF:000001">
    <property type="entry name" value="Retrovirus-related Pol polyprotein from transposon gypsy-like Protein"/>
    <property type="match status" value="1"/>
</dbReference>
<evidence type="ECO:0000256" key="1">
    <source>
        <dbReference type="ARBA" id="ARBA00022679"/>
    </source>
</evidence>
<dbReference type="GO" id="GO:0004519">
    <property type="term" value="F:endonuclease activity"/>
    <property type="evidence" value="ECO:0007669"/>
    <property type="project" value="UniProtKB-KW"/>
</dbReference>
<organism evidence="9 10">
    <name type="scientific">Holothuria leucospilota</name>
    <name type="common">Black long sea cucumber</name>
    <name type="synonym">Mertensiothuria leucospilota</name>
    <dbReference type="NCBI Taxonomy" id="206669"/>
    <lineage>
        <taxon>Eukaryota</taxon>
        <taxon>Metazoa</taxon>
        <taxon>Echinodermata</taxon>
        <taxon>Eleutherozoa</taxon>
        <taxon>Echinozoa</taxon>
        <taxon>Holothuroidea</taxon>
        <taxon>Aspidochirotacea</taxon>
        <taxon>Aspidochirotida</taxon>
        <taxon>Holothuriidae</taxon>
        <taxon>Holothuria</taxon>
    </lineage>
</organism>
<evidence type="ECO:0000313" key="10">
    <source>
        <dbReference type="Proteomes" id="UP001152320"/>
    </source>
</evidence>
<proteinExistence type="predicted"/>
<dbReference type="InterPro" id="IPR050951">
    <property type="entry name" value="Retrovirus_Pol_polyprotein"/>
</dbReference>
<dbReference type="GO" id="GO:0003964">
    <property type="term" value="F:RNA-directed DNA polymerase activity"/>
    <property type="evidence" value="ECO:0007669"/>
    <property type="project" value="UniProtKB-KW"/>
</dbReference>
<feature type="domain" description="Reverse transcriptase RNase H-like" evidence="7">
    <location>
        <begin position="5"/>
        <end position="110"/>
    </location>
</feature>
<evidence type="ECO:0000259" key="7">
    <source>
        <dbReference type="Pfam" id="PF17917"/>
    </source>
</evidence>